<sequence length="121" mass="13383">MKVTSIGLTLLLSIGLVSALPRLAARADDPCYCVDYENDDNGKKYGGSYDLCTAPFDTYYPKPRYSSSDTCYVTEYQTDDCGYEYGGAYNTCNGNFNKYYKKPKCKSNQGSGKTKTLISST</sequence>
<evidence type="ECO:0000313" key="3">
    <source>
        <dbReference type="Proteomes" id="UP000308768"/>
    </source>
</evidence>
<gene>
    <name evidence="2" type="ORF">B0A49_13441</name>
</gene>
<dbReference type="EMBL" id="NAJN01003141">
    <property type="protein sequence ID" value="TKA43227.1"/>
    <property type="molecule type" value="Genomic_DNA"/>
</dbReference>
<dbReference type="Proteomes" id="UP000308768">
    <property type="component" value="Unassembled WGS sequence"/>
</dbReference>
<proteinExistence type="predicted"/>
<name>A0A4U0V3T5_9PEZI</name>
<feature type="chain" id="PRO_5020203666" evidence="1">
    <location>
        <begin position="20"/>
        <end position="121"/>
    </location>
</feature>
<feature type="non-terminal residue" evidence="2">
    <location>
        <position position="121"/>
    </location>
</feature>
<comment type="caution">
    <text evidence="2">The sequence shown here is derived from an EMBL/GenBank/DDBJ whole genome shotgun (WGS) entry which is preliminary data.</text>
</comment>
<protein>
    <submittedName>
        <fullName evidence="2">Uncharacterized protein</fullName>
    </submittedName>
</protein>
<keyword evidence="3" id="KW-1185">Reference proteome</keyword>
<evidence type="ECO:0000256" key="1">
    <source>
        <dbReference type="SAM" id="SignalP"/>
    </source>
</evidence>
<organism evidence="2 3">
    <name type="scientific">Cryomyces minteri</name>
    <dbReference type="NCBI Taxonomy" id="331657"/>
    <lineage>
        <taxon>Eukaryota</taxon>
        <taxon>Fungi</taxon>
        <taxon>Dikarya</taxon>
        <taxon>Ascomycota</taxon>
        <taxon>Pezizomycotina</taxon>
        <taxon>Dothideomycetes</taxon>
        <taxon>Dothideomycetes incertae sedis</taxon>
        <taxon>Cryomyces</taxon>
    </lineage>
</organism>
<dbReference type="STRING" id="331657.A0A4U0V3T5"/>
<accession>A0A4U0V3T5</accession>
<dbReference type="AlphaFoldDB" id="A0A4U0V3T5"/>
<keyword evidence="1" id="KW-0732">Signal</keyword>
<reference evidence="2 3" key="1">
    <citation type="submission" date="2017-03" db="EMBL/GenBank/DDBJ databases">
        <title>Genomes of endolithic fungi from Antarctica.</title>
        <authorList>
            <person name="Coleine C."/>
            <person name="Masonjones S."/>
            <person name="Stajich J.E."/>
        </authorList>
    </citation>
    <scope>NUCLEOTIDE SEQUENCE [LARGE SCALE GENOMIC DNA]</scope>
    <source>
        <strain evidence="2 3">CCFEE 5187</strain>
    </source>
</reference>
<dbReference type="OrthoDB" id="3945438at2759"/>
<evidence type="ECO:0000313" key="2">
    <source>
        <dbReference type="EMBL" id="TKA43227.1"/>
    </source>
</evidence>
<feature type="signal peptide" evidence="1">
    <location>
        <begin position="1"/>
        <end position="19"/>
    </location>
</feature>